<organism evidence="1 2">
    <name type="scientific">Cronartium quercuum f. sp. fusiforme G11</name>
    <dbReference type="NCBI Taxonomy" id="708437"/>
    <lineage>
        <taxon>Eukaryota</taxon>
        <taxon>Fungi</taxon>
        <taxon>Dikarya</taxon>
        <taxon>Basidiomycota</taxon>
        <taxon>Pucciniomycotina</taxon>
        <taxon>Pucciniomycetes</taxon>
        <taxon>Pucciniales</taxon>
        <taxon>Coleosporiaceae</taxon>
        <taxon>Cronartium</taxon>
    </lineage>
</organism>
<dbReference type="InterPro" id="IPR036322">
    <property type="entry name" value="WD40_repeat_dom_sf"/>
</dbReference>
<dbReference type="AlphaFoldDB" id="A0A9P6T7G4"/>
<accession>A0A9P6T7G4</accession>
<keyword evidence="2" id="KW-1185">Reference proteome</keyword>
<evidence type="ECO:0000313" key="2">
    <source>
        <dbReference type="Proteomes" id="UP000886653"/>
    </source>
</evidence>
<dbReference type="Gene3D" id="2.130.10.10">
    <property type="entry name" value="YVTN repeat-like/Quinoprotein amine dehydrogenase"/>
    <property type="match status" value="1"/>
</dbReference>
<proteinExistence type="predicted"/>
<dbReference type="OrthoDB" id="71227at2759"/>
<gene>
    <name evidence="1" type="ORF">CROQUDRAFT_98612</name>
</gene>
<dbReference type="InterPro" id="IPR015943">
    <property type="entry name" value="WD40/YVTN_repeat-like_dom_sf"/>
</dbReference>
<protein>
    <submittedName>
        <fullName evidence="1">Uncharacterized protein</fullName>
    </submittedName>
</protein>
<dbReference type="SUPFAM" id="SSF50978">
    <property type="entry name" value="WD40 repeat-like"/>
    <property type="match status" value="1"/>
</dbReference>
<evidence type="ECO:0000313" key="1">
    <source>
        <dbReference type="EMBL" id="KAG0141550.1"/>
    </source>
</evidence>
<dbReference type="EMBL" id="MU167381">
    <property type="protein sequence ID" value="KAG0141550.1"/>
    <property type="molecule type" value="Genomic_DNA"/>
</dbReference>
<comment type="caution">
    <text evidence="1">The sequence shown here is derived from an EMBL/GenBank/DDBJ whole genome shotgun (WGS) entry which is preliminary data.</text>
</comment>
<dbReference type="Proteomes" id="UP000886653">
    <property type="component" value="Unassembled WGS sequence"/>
</dbReference>
<name>A0A9P6T7G4_9BASI</name>
<reference evidence="1" key="1">
    <citation type="submission" date="2013-11" db="EMBL/GenBank/DDBJ databases">
        <title>Genome sequence of the fusiform rust pathogen reveals effectors for host alternation and coevolution with pine.</title>
        <authorList>
            <consortium name="DOE Joint Genome Institute"/>
            <person name="Smith K."/>
            <person name="Pendleton A."/>
            <person name="Kubisiak T."/>
            <person name="Anderson C."/>
            <person name="Salamov A."/>
            <person name="Aerts A."/>
            <person name="Riley R."/>
            <person name="Clum A."/>
            <person name="Lindquist E."/>
            <person name="Ence D."/>
            <person name="Campbell M."/>
            <person name="Kronenberg Z."/>
            <person name="Feau N."/>
            <person name="Dhillon B."/>
            <person name="Hamelin R."/>
            <person name="Burleigh J."/>
            <person name="Smith J."/>
            <person name="Yandell M."/>
            <person name="Nelson C."/>
            <person name="Grigoriev I."/>
            <person name="Davis J."/>
        </authorList>
    </citation>
    <scope>NUCLEOTIDE SEQUENCE</scope>
    <source>
        <strain evidence="1">G11</strain>
    </source>
</reference>
<sequence>MALSTFSENQYDKEIWRTGLTLRGSSQCEIYDMTWSPCGDFLLTRDTAKTARIWNVTDGLSSLDEFEVHSSCQSI</sequence>